<dbReference type="Gene3D" id="3.30.70.100">
    <property type="match status" value="1"/>
</dbReference>
<sequence>MVYAYVNLPITNPDSFAAYREKAGAALAKHGVRVVTSSPQQRVIEGSRDETGVGVILEFDSTEAALGWINDEELKEVHGLRQAAGNGAITLLG</sequence>
<feature type="domain" description="DUF1330" evidence="1">
    <location>
        <begin position="2"/>
        <end position="91"/>
    </location>
</feature>
<organism evidence="2 4">
    <name type="scientific">Phaeobacter gallaeciensis</name>
    <dbReference type="NCBI Taxonomy" id="60890"/>
    <lineage>
        <taxon>Bacteria</taxon>
        <taxon>Pseudomonadati</taxon>
        <taxon>Pseudomonadota</taxon>
        <taxon>Alphaproteobacteria</taxon>
        <taxon>Rhodobacterales</taxon>
        <taxon>Roseobacteraceae</taxon>
        <taxon>Phaeobacter</taxon>
    </lineage>
</organism>
<reference evidence="3 5" key="2">
    <citation type="submission" date="2023-02" db="EMBL/GenBank/DDBJ databases">
        <title>Population genomics of bacteria associated with diatom.</title>
        <authorList>
            <person name="Xie J."/>
            <person name="Wang H."/>
        </authorList>
    </citation>
    <scope>NUCLEOTIDE SEQUENCE [LARGE SCALE GENOMIC DNA]</scope>
    <source>
        <strain evidence="3 5">PT47_8</strain>
    </source>
</reference>
<dbReference type="RefSeq" id="WP_065272788.1">
    <property type="nucleotide sequence ID" value="NZ_CP015124.1"/>
</dbReference>
<dbReference type="EMBL" id="JARCJK010000002">
    <property type="protein sequence ID" value="MDE4165528.1"/>
    <property type="molecule type" value="Genomic_DNA"/>
</dbReference>
<dbReference type="Proteomes" id="UP000092565">
    <property type="component" value="Chromosome"/>
</dbReference>
<gene>
    <name evidence="2" type="ORF">JL2886_03184</name>
    <name evidence="3" type="ORF">PXK24_07460</name>
</gene>
<dbReference type="InterPro" id="IPR010753">
    <property type="entry name" value="DUF1330"/>
</dbReference>
<dbReference type="OrthoDB" id="9806380at2"/>
<name>A0A1B0ZVB7_9RHOB</name>
<keyword evidence="4" id="KW-1185">Reference proteome</keyword>
<dbReference type="Proteomes" id="UP001218364">
    <property type="component" value="Unassembled WGS sequence"/>
</dbReference>
<dbReference type="EMBL" id="CP015124">
    <property type="protein sequence ID" value="ANP38070.1"/>
    <property type="molecule type" value="Genomic_DNA"/>
</dbReference>
<dbReference type="Pfam" id="PF07045">
    <property type="entry name" value="DUF1330"/>
    <property type="match status" value="1"/>
</dbReference>
<reference evidence="2 4" key="1">
    <citation type="submission" date="2016-04" db="EMBL/GenBank/DDBJ databases">
        <authorList>
            <person name="Evans L.H."/>
            <person name="Alamgir A."/>
            <person name="Owens N."/>
            <person name="Weber N.D."/>
            <person name="Virtaneva K."/>
            <person name="Barbian K."/>
            <person name="Babar A."/>
            <person name="Rosenke K."/>
        </authorList>
    </citation>
    <scope>NUCLEOTIDE SEQUENCE [LARGE SCALE GENOMIC DNA]</scope>
    <source>
        <strain evidence="2 4">JL2886</strain>
    </source>
</reference>
<evidence type="ECO:0000259" key="1">
    <source>
        <dbReference type="Pfam" id="PF07045"/>
    </source>
</evidence>
<evidence type="ECO:0000313" key="3">
    <source>
        <dbReference type="EMBL" id="MDE4165528.1"/>
    </source>
</evidence>
<protein>
    <submittedName>
        <fullName evidence="3">DUF1330 domain-containing protein</fullName>
    </submittedName>
</protein>
<dbReference type="SUPFAM" id="SSF54909">
    <property type="entry name" value="Dimeric alpha+beta barrel"/>
    <property type="match status" value="1"/>
</dbReference>
<evidence type="ECO:0000313" key="5">
    <source>
        <dbReference type="Proteomes" id="UP001218364"/>
    </source>
</evidence>
<evidence type="ECO:0000313" key="2">
    <source>
        <dbReference type="EMBL" id="ANP38070.1"/>
    </source>
</evidence>
<accession>A0A1B0ZVB7</accession>
<evidence type="ECO:0000313" key="4">
    <source>
        <dbReference type="Proteomes" id="UP000092565"/>
    </source>
</evidence>
<dbReference type="InterPro" id="IPR011008">
    <property type="entry name" value="Dimeric_a/b-barrel"/>
</dbReference>
<proteinExistence type="predicted"/>
<dbReference type="AlphaFoldDB" id="A0A1B0ZVB7"/>